<dbReference type="Pfam" id="PF17757">
    <property type="entry name" value="UvrB_inter"/>
    <property type="match status" value="1"/>
</dbReference>
<feature type="domain" description="UvrB interaction" evidence="4">
    <location>
        <begin position="169"/>
        <end position="210"/>
    </location>
</feature>
<proteinExistence type="predicted"/>
<evidence type="ECO:0000256" key="1">
    <source>
        <dbReference type="ARBA" id="ARBA00022741"/>
    </source>
</evidence>
<dbReference type="GO" id="GO:0016887">
    <property type="term" value="F:ATP hydrolysis activity"/>
    <property type="evidence" value="ECO:0007669"/>
    <property type="project" value="InterPro"/>
</dbReference>
<name>A0A382D5V2_9ZZZZ</name>
<feature type="non-terminal residue" evidence="5">
    <location>
        <position position="210"/>
    </location>
</feature>
<gene>
    <name evidence="5" type="ORF">METZ01_LOCUS185797</name>
</gene>
<dbReference type="PANTHER" id="PTHR24029">
    <property type="entry name" value="UVRABC SYSTEM PROTEIN B"/>
    <property type="match status" value="1"/>
</dbReference>
<dbReference type="AlphaFoldDB" id="A0A382D5V2"/>
<dbReference type="GO" id="GO:0006289">
    <property type="term" value="P:nucleotide-excision repair"/>
    <property type="evidence" value="ECO:0007669"/>
    <property type="project" value="InterPro"/>
</dbReference>
<evidence type="ECO:0000313" key="5">
    <source>
        <dbReference type="EMBL" id="SVB32943.1"/>
    </source>
</evidence>
<dbReference type="PANTHER" id="PTHR24029:SF1">
    <property type="entry name" value="TRANSCRIPTION-REPAIR-COUPLING FACTOR"/>
    <property type="match status" value="1"/>
</dbReference>
<dbReference type="GO" id="GO:0005524">
    <property type="term" value="F:ATP binding"/>
    <property type="evidence" value="ECO:0007669"/>
    <property type="project" value="UniProtKB-KW"/>
</dbReference>
<feature type="non-terminal residue" evidence="5">
    <location>
        <position position="1"/>
    </location>
</feature>
<dbReference type="Gene3D" id="3.40.50.11180">
    <property type="match status" value="1"/>
</dbReference>
<feature type="region of interest" description="Disordered" evidence="3">
    <location>
        <begin position="1"/>
        <end position="61"/>
    </location>
</feature>
<keyword evidence="2" id="KW-0067">ATP-binding</keyword>
<evidence type="ECO:0000256" key="3">
    <source>
        <dbReference type="SAM" id="MobiDB-lite"/>
    </source>
</evidence>
<evidence type="ECO:0000256" key="2">
    <source>
        <dbReference type="ARBA" id="ARBA00022840"/>
    </source>
</evidence>
<dbReference type="SUPFAM" id="SSF52540">
    <property type="entry name" value="P-loop containing nucleoside triphosphate hydrolases"/>
    <property type="match status" value="1"/>
</dbReference>
<dbReference type="GO" id="GO:0003677">
    <property type="term" value="F:DNA binding"/>
    <property type="evidence" value="ECO:0007669"/>
    <property type="project" value="InterPro"/>
</dbReference>
<dbReference type="GO" id="GO:0009380">
    <property type="term" value="C:excinuclease repair complex"/>
    <property type="evidence" value="ECO:0007669"/>
    <property type="project" value="InterPro"/>
</dbReference>
<sequence>VILDPEIQGRAGNRRSERIPGFQSDEGSANLARGPQFQLLPMPTPALSSQPGDRRRWSNLPGAGATHAIADAVRDQDGVSLVISADTTRAESLTHELSFFLDDELPILHLPDWETLIYDNFSPHQDIISERLEVLNQLALTDRGILVIPATTLIQRMAPPAFVLGSSLVLEKFQKFEITQMRRKLQGAAYRSVETVFEHGEYAVRGAIMD</sequence>
<dbReference type="Gene3D" id="3.30.2060.10">
    <property type="entry name" value="Penicillin-binding protein 1b domain"/>
    <property type="match status" value="1"/>
</dbReference>
<keyword evidence="1" id="KW-0547">Nucleotide-binding</keyword>
<organism evidence="5">
    <name type="scientific">marine metagenome</name>
    <dbReference type="NCBI Taxonomy" id="408172"/>
    <lineage>
        <taxon>unclassified sequences</taxon>
        <taxon>metagenomes</taxon>
        <taxon>ecological metagenomes</taxon>
    </lineage>
</organism>
<dbReference type="EMBL" id="UINC01037446">
    <property type="protein sequence ID" value="SVB32943.1"/>
    <property type="molecule type" value="Genomic_DNA"/>
</dbReference>
<protein>
    <recommendedName>
        <fullName evidence="4">UvrB interaction domain-containing protein</fullName>
    </recommendedName>
</protein>
<evidence type="ECO:0000259" key="4">
    <source>
        <dbReference type="Pfam" id="PF17757"/>
    </source>
</evidence>
<reference evidence="5" key="1">
    <citation type="submission" date="2018-05" db="EMBL/GenBank/DDBJ databases">
        <authorList>
            <person name="Lanie J.A."/>
            <person name="Ng W.-L."/>
            <person name="Kazmierczak K.M."/>
            <person name="Andrzejewski T.M."/>
            <person name="Davidsen T.M."/>
            <person name="Wayne K.J."/>
            <person name="Tettelin H."/>
            <person name="Glass J.I."/>
            <person name="Rusch D."/>
            <person name="Podicherti R."/>
            <person name="Tsui H.-C.T."/>
            <person name="Winkler M.E."/>
        </authorList>
    </citation>
    <scope>NUCLEOTIDE SEQUENCE</scope>
</reference>
<accession>A0A382D5V2</accession>
<dbReference type="InterPro" id="IPR004807">
    <property type="entry name" value="UvrB"/>
</dbReference>
<dbReference type="InterPro" id="IPR041471">
    <property type="entry name" value="UvrB_inter"/>
</dbReference>
<dbReference type="InterPro" id="IPR027417">
    <property type="entry name" value="P-loop_NTPase"/>
</dbReference>